<organism evidence="2">
    <name type="scientific">Variovorax paradoxus</name>
    <dbReference type="NCBI Taxonomy" id="34073"/>
    <lineage>
        <taxon>Bacteria</taxon>
        <taxon>Pseudomonadati</taxon>
        <taxon>Pseudomonadota</taxon>
        <taxon>Betaproteobacteria</taxon>
        <taxon>Burkholderiales</taxon>
        <taxon>Comamonadaceae</taxon>
        <taxon>Variovorax</taxon>
    </lineage>
</organism>
<dbReference type="EMBL" id="LR743507">
    <property type="protein sequence ID" value="CAA2106047.1"/>
    <property type="molecule type" value="Genomic_DNA"/>
</dbReference>
<name>A0A679IYP6_VARPD</name>
<gene>
    <name evidence="2" type="ORF">VVAX_03554</name>
</gene>
<accession>A0A679IYP6</accession>
<dbReference type="RefSeq" id="WP_339091130.1">
    <property type="nucleotide sequence ID" value="NZ_LR743507.1"/>
</dbReference>
<protein>
    <submittedName>
        <fullName evidence="2">Uncharacterized protein</fullName>
    </submittedName>
</protein>
<sequence length="96" mass="10385">MAHIRSSSRFLAFAFAAVAAVLSTATVALDRVATACTAVYQFACDFVASVPAKFAEPVLRLTARPVELVQACAYALGLAKRERPHVRSQWRMCPSV</sequence>
<feature type="chain" id="PRO_5025556956" evidence="1">
    <location>
        <begin position="20"/>
        <end position="96"/>
    </location>
</feature>
<evidence type="ECO:0000313" key="2">
    <source>
        <dbReference type="EMBL" id="CAA2106047.1"/>
    </source>
</evidence>
<reference evidence="2" key="1">
    <citation type="submission" date="2019-12" db="EMBL/GenBank/DDBJ databases">
        <authorList>
            <person name="Cremers G."/>
        </authorList>
    </citation>
    <scope>NUCLEOTIDE SEQUENCE</scope>
    <source>
        <strain evidence="2">Vvax</strain>
    </source>
</reference>
<dbReference type="AlphaFoldDB" id="A0A679IYP6"/>
<evidence type="ECO:0000256" key="1">
    <source>
        <dbReference type="SAM" id="SignalP"/>
    </source>
</evidence>
<proteinExistence type="predicted"/>
<feature type="signal peptide" evidence="1">
    <location>
        <begin position="1"/>
        <end position="19"/>
    </location>
</feature>
<keyword evidence="1" id="KW-0732">Signal</keyword>